<dbReference type="SUPFAM" id="SSF52833">
    <property type="entry name" value="Thioredoxin-like"/>
    <property type="match status" value="1"/>
</dbReference>
<dbReference type="PANTHER" id="PTHR42852:SF13">
    <property type="entry name" value="PROTEIN DIPZ"/>
    <property type="match status" value="1"/>
</dbReference>
<proteinExistence type="predicted"/>
<dbReference type="PANTHER" id="PTHR42852">
    <property type="entry name" value="THIOL:DISULFIDE INTERCHANGE PROTEIN DSBE"/>
    <property type="match status" value="1"/>
</dbReference>
<dbReference type="InterPro" id="IPR000866">
    <property type="entry name" value="AhpC/TSA"/>
</dbReference>
<feature type="domain" description="Thioredoxin" evidence="3">
    <location>
        <begin position="89"/>
        <end position="226"/>
    </location>
</feature>
<dbReference type="EMBL" id="JAUSQW010000001">
    <property type="protein sequence ID" value="MDP9801569.1"/>
    <property type="molecule type" value="Genomic_DNA"/>
</dbReference>
<feature type="compositionally biased region" description="Polar residues" evidence="1">
    <location>
        <begin position="16"/>
        <end position="27"/>
    </location>
</feature>
<feature type="transmembrane region" description="Helical" evidence="2">
    <location>
        <begin position="42"/>
        <end position="62"/>
    </location>
</feature>
<organism evidence="4 5">
    <name type="scientific">Arcanobacterium wilhelmae</name>
    <dbReference type="NCBI Taxonomy" id="1803177"/>
    <lineage>
        <taxon>Bacteria</taxon>
        <taxon>Bacillati</taxon>
        <taxon>Actinomycetota</taxon>
        <taxon>Actinomycetes</taxon>
        <taxon>Actinomycetales</taxon>
        <taxon>Actinomycetaceae</taxon>
        <taxon>Arcanobacterium</taxon>
    </lineage>
</organism>
<dbReference type="InterPro" id="IPR013766">
    <property type="entry name" value="Thioredoxin_domain"/>
</dbReference>
<comment type="caution">
    <text evidence="4">The sequence shown here is derived from an EMBL/GenBank/DDBJ whole genome shotgun (WGS) entry which is preliminary data.</text>
</comment>
<keyword evidence="2" id="KW-1133">Transmembrane helix</keyword>
<evidence type="ECO:0000256" key="2">
    <source>
        <dbReference type="SAM" id="Phobius"/>
    </source>
</evidence>
<name>A0ABT9NCW9_9ACTO</name>
<dbReference type="RefSeq" id="WP_278059714.1">
    <property type="nucleotide sequence ID" value="NZ_CP121247.1"/>
</dbReference>
<reference evidence="4 5" key="1">
    <citation type="submission" date="2023-07" db="EMBL/GenBank/DDBJ databases">
        <title>Sequencing the genomes of 1000 actinobacteria strains.</title>
        <authorList>
            <person name="Klenk H.-P."/>
        </authorList>
    </citation>
    <scope>NUCLEOTIDE SEQUENCE [LARGE SCALE GENOMIC DNA]</scope>
    <source>
        <strain evidence="4 5">DSM 102162</strain>
    </source>
</reference>
<dbReference type="PROSITE" id="PS51352">
    <property type="entry name" value="THIOREDOXIN_2"/>
    <property type="match status" value="1"/>
</dbReference>
<dbReference type="CDD" id="cd02966">
    <property type="entry name" value="TlpA_like_family"/>
    <property type="match status" value="1"/>
</dbReference>
<evidence type="ECO:0000313" key="4">
    <source>
        <dbReference type="EMBL" id="MDP9801569.1"/>
    </source>
</evidence>
<dbReference type="Pfam" id="PF00578">
    <property type="entry name" value="AhpC-TSA"/>
    <property type="match status" value="1"/>
</dbReference>
<keyword evidence="2" id="KW-0472">Membrane</keyword>
<evidence type="ECO:0000313" key="5">
    <source>
        <dbReference type="Proteomes" id="UP001235966"/>
    </source>
</evidence>
<sequence length="226" mass="23715">MSEYNDSGAGRDTERTTGATPASQGNSELGKDWRARIRESKFGTVIVLAVTAAIVVAGAWTLKGAPVDSMAEGTGKVTAVDTGGASVSPQVGATVPDFMGTDINGQPVRFSQLKGKPVWLSFVASWCQGCRAEMPDVASAAKKYASQGLEVVSVFVGEDQAAVAAYAQRAGLDFTLMPDPTSEVSALYGTLGIPSHFFIDREGKLREHPVGVLSEAQIVKSLETIM</sequence>
<feature type="region of interest" description="Disordered" evidence="1">
    <location>
        <begin position="1"/>
        <end position="31"/>
    </location>
</feature>
<dbReference type="Proteomes" id="UP001235966">
    <property type="component" value="Unassembled WGS sequence"/>
</dbReference>
<evidence type="ECO:0000256" key="1">
    <source>
        <dbReference type="SAM" id="MobiDB-lite"/>
    </source>
</evidence>
<protein>
    <submittedName>
        <fullName evidence="4">Peroxiredoxin</fullName>
    </submittedName>
</protein>
<dbReference type="InterPro" id="IPR036249">
    <property type="entry name" value="Thioredoxin-like_sf"/>
</dbReference>
<dbReference type="Gene3D" id="3.40.30.10">
    <property type="entry name" value="Glutaredoxin"/>
    <property type="match status" value="1"/>
</dbReference>
<dbReference type="InterPro" id="IPR050553">
    <property type="entry name" value="Thioredoxin_ResA/DsbE_sf"/>
</dbReference>
<evidence type="ECO:0000259" key="3">
    <source>
        <dbReference type="PROSITE" id="PS51352"/>
    </source>
</evidence>
<keyword evidence="5" id="KW-1185">Reference proteome</keyword>
<gene>
    <name evidence="4" type="ORF">J2S49_001645</name>
</gene>
<keyword evidence="2" id="KW-0812">Transmembrane</keyword>
<accession>A0ABT9NCW9</accession>